<feature type="binding site" evidence="10">
    <location>
        <position position="226"/>
    </location>
    <ligand>
        <name>Mn(2+)</name>
        <dbReference type="ChEBI" id="CHEBI:29035"/>
    </ligand>
</feature>
<dbReference type="PANTHER" id="PTHR34353:SF2">
    <property type="entry name" value="CRISPR-ASSOCIATED ENDONUCLEASE CAS1 1"/>
    <property type="match status" value="1"/>
</dbReference>
<reference evidence="11 12" key="1">
    <citation type="journal article" date="2003" name="DNA Res.">
        <title>Structural analysis of four large plasmids harboring in a unicellular cyanobacterium, Synechocystis sp. PCC 6803.</title>
        <authorList>
            <person name="Kaneko T."/>
            <person name="Nakamura Y."/>
            <person name="Sasamoto S."/>
            <person name="Watanabe A."/>
            <person name="Kohara M."/>
            <person name="Matsumoto M."/>
            <person name="Shimpo S."/>
            <person name="Yamada M."/>
            <person name="Tabata S."/>
        </authorList>
    </citation>
    <scope>NUCLEOTIDE SEQUENCE [LARGE SCALE GENOMIC DNA]</scope>
    <source>
        <strain evidence="12">ATCC 27184 / PCC 6803 / Kazusa</strain>
    </source>
</reference>
<dbReference type="KEGG" id="syn:slr7071"/>
<proteinExistence type="inferred from homology"/>
<dbReference type="GO" id="GO:0016787">
    <property type="term" value="F:hydrolase activity"/>
    <property type="evidence" value="ECO:0007669"/>
    <property type="project" value="UniProtKB-KW"/>
</dbReference>
<dbReference type="EC" id="3.1.-.-" evidence="10"/>
<dbReference type="InParanoid" id="Q6ZEC7"/>
<dbReference type="GO" id="GO:0046872">
    <property type="term" value="F:metal ion binding"/>
    <property type="evidence" value="ECO:0007669"/>
    <property type="project" value="UniProtKB-UniRule"/>
</dbReference>
<evidence type="ECO:0000256" key="10">
    <source>
        <dbReference type="HAMAP-Rule" id="MF_01470"/>
    </source>
</evidence>
<evidence type="ECO:0000256" key="9">
    <source>
        <dbReference type="ARBA" id="ARBA00038592"/>
    </source>
</evidence>
<evidence type="ECO:0000313" key="12">
    <source>
        <dbReference type="Proteomes" id="UP000001425"/>
    </source>
</evidence>
<dbReference type="PANTHER" id="PTHR34353">
    <property type="entry name" value="CRISPR-ASSOCIATED ENDONUCLEASE CAS1 1"/>
    <property type="match status" value="1"/>
</dbReference>
<comment type="cofactor">
    <cofactor evidence="10">
        <name>Mg(2+)</name>
        <dbReference type="ChEBI" id="CHEBI:18420"/>
    </cofactor>
    <cofactor evidence="10">
        <name>Mn(2+)</name>
        <dbReference type="ChEBI" id="CHEBI:29035"/>
    </cofactor>
</comment>
<dbReference type="InterPro" id="IPR042206">
    <property type="entry name" value="CRISPR-assoc_Cas1_C"/>
</dbReference>
<evidence type="ECO:0000256" key="5">
    <source>
        <dbReference type="ARBA" id="ARBA00022842"/>
    </source>
</evidence>
<dbReference type="Gene3D" id="3.100.10.20">
    <property type="entry name" value="CRISPR-associated endonuclease Cas1, N-terminal domain"/>
    <property type="match status" value="1"/>
</dbReference>
<feature type="binding site" evidence="10">
    <location>
        <position position="161"/>
    </location>
    <ligand>
        <name>Mn(2+)</name>
        <dbReference type="ChEBI" id="CHEBI:29035"/>
    </ligand>
</feature>
<keyword evidence="7 10" id="KW-0238">DNA-binding</keyword>
<keyword evidence="2 10" id="KW-0479">Metal-binding</keyword>
<dbReference type="GO" id="GO:0043571">
    <property type="term" value="P:maintenance of CRISPR repeat elements"/>
    <property type="evidence" value="ECO:0007669"/>
    <property type="project" value="UniProtKB-UniRule"/>
</dbReference>
<geneLocation type="plasmid" evidence="11 12">
    <name>pSYSA</name>
</geneLocation>
<evidence type="ECO:0000256" key="1">
    <source>
        <dbReference type="ARBA" id="ARBA00022722"/>
    </source>
</evidence>
<comment type="function">
    <text evidence="10">CRISPR (clustered regularly interspaced short palindromic repeat), is an adaptive immune system that provides protection against mobile genetic elements (viruses, transposable elements and conjugative plasmids). CRISPR clusters contain spacers, sequences complementary to antecedent mobile elements, and target invading nucleic acids. CRISPR clusters are transcribed and processed into CRISPR RNA (crRNA). Acts as a dsDNA endonuclease. Involved in the integration of spacer DNA into the CRISPR cassette.</text>
</comment>
<comment type="subunit">
    <text evidence="9 10">Homodimer, forms a heterotetramer with a Cas2 homodimer.</text>
</comment>
<keyword evidence="6 10" id="KW-0051">Antiviral defense</keyword>
<evidence type="ECO:0000256" key="8">
    <source>
        <dbReference type="ARBA" id="ARBA00023211"/>
    </source>
</evidence>
<dbReference type="CDD" id="cd09634">
    <property type="entry name" value="Cas1_I-II-III"/>
    <property type="match status" value="1"/>
</dbReference>
<evidence type="ECO:0000256" key="2">
    <source>
        <dbReference type="ARBA" id="ARBA00022723"/>
    </source>
</evidence>
<feature type="binding site" evidence="10">
    <location>
        <position position="241"/>
    </location>
    <ligand>
        <name>Mn(2+)</name>
        <dbReference type="ChEBI" id="CHEBI:29035"/>
    </ligand>
</feature>
<protein>
    <recommendedName>
        <fullName evidence="10">CRISPR-associated endonuclease Cas1</fullName>
        <ecNumber evidence="10">3.1.-.-</ecNumber>
    </recommendedName>
</protein>
<organism evidence="11 12">
    <name type="scientific">Synechocystis sp. (strain ATCC 27184 / PCC 6803 / Kazusa)</name>
    <dbReference type="NCBI Taxonomy" id="1111708"/>
    <lineage>
        <taxon>Bacteria</taxon>
        <taxon>Bacillati</taxon>
        <taxon>Cyanobacteriota</taxon>
        <taxon>Cyanophyceae</taxon>
        <taxon>Synechococcales</taxon>
        <taxon>Merismopediaceae</taxon>
        <taxon>Synechocystis</taxon>
    </lineage>
</organism>
<keyword evidence="1 10" id="KW-0540">Nuclease</keyword>
<evidence type="ECO:0000313" key="11">
    <source>
        <dbReference type="EMBL" id="BAD01973.1"/>
    </source>
</evidence>
<dbReference type="Proteomes" id="UP000001425">
    <property type="component" value="Plasmid pSYSA"/>
</dbReference>
<evidence type="ECO:0000256" key="4">
    <source>
        <dbReference type="ARBA" id="ARBA00022801"/>
    </source>
</evidence>
<evidence type="ECO:0000256" key="7">
    <source>
        <dbReference type="ARBA" id="ARBA00023125"/>
    </source>
</evidence>
<dbReference type="NCBIfam" id="TIGR00287">
    <property type="entry name" value="cas1"/>
    <property type="match status" value="1"/>
</dbReference>
<keyword evidence="11" id="KW-0614">Plasmid</keyword>
<dbReference type="Gene3D" id="1.20.120.920">
    <property type="entry name" value="CRISPR-associated endonuclease Cas1, C-terminal domain"/>
    <property type="match status" value="1"/>
</dbReference>
<sequence length="336" mass="37982">MTSIYLTEPGTKVSYHNQQLQIKQKSRQVITRLAEIDLLVLFPGVQLTDVAIAVLMDQGIETIFLRRDGQFRGRLQGQFATNPLTRIAQYRVLDSTFGTALAQRLILGKVTNQRAILQRRHRDTGKKNNALAEAIDLIGAYRLSLRSGLGNSSRDQLMGIEGICAKHYYQVFQFCLPEGWSFTGRNRRPPKDPVNALLSWGYGVLLARVFSAIVQAGLDPYLGFFHATQPYRPNLALDLMEEFRPVVVDQAIVRLLRSGILDPLDFEPSYDGLGIWLGITAKKLFLTELESILQTSFLYSPQSRRLKLQQIILEQARCLGRCCLESSLDYEPFTLS</sequence>
<dbReference type="EMBL" id="AP004311">
    <property type="protein sequence ID" value="BAD01973.1"/>
    <property type="molecule type" value="Genomic_DNA"/>
</dbReference>
<dbReference type="InterPro" id="IPR002729">
    <property type="entry name" value="CRISPR-assoc_Cas1"/>
</dbReference>
<keyword evidence="4 10" id="KW-0378">Hydrolase</keyword>
<dbReference type="PhylomeDB" id="Q6ZEC7"/>
<dbReference type="HAMAP" id="MF_01470">
    <property type="entry name" value="Cas1"/>
    <property type="match status" value="1"/>
</dbReference>
<comment type="similarity">
    <text evidence="10">Belongs to the CRISPR-associated endonuclease Cas1 family.</text>
</comment>
<dbReference type="GO" id="GO:0003677">
    <property type="term" value="F:DNA binding"/>
    <property type="evidence" value="ECO:0007669"/>
    <property type="project" value="UniProtKB-KW"/>
</dbReference>
<name>Q6ZEC7_SYNY3</name>
<dbReference type="InterPro" id="IPR042211">
    <property type="entry name" value="CRISPR-assoc_Cas1_N"/>
</dbReference>
<dbReference type="InterPro" id="IPR050646">
    <property type="entry name" value="Cas1"/>
</dbReference>
<dbReference type="AlphaFoldDB" id="Q6ZEC7"/>
<dbReference type="Pfam" id="PF01867">
    <property type="entry name" value="Cas_Cas1"/>
    <property type="match status" value="1"/>
</dbReference>
<dbReference type="GO" id="GO:0004519">
    <property type="term" value="F:endonuclease activity"/>
    <property type="evidence" value="ECO:0007669"/>
    <property type="project" value="UniProtKB-UniRule"/>
</dbReference>
<keyword evidence="3 10" id="KW-0255">Endonuclease</keyword>
<dbReference type="EnsemblBacteria" id="BAD01973">
    <property type="protein sequence ID" value="BAD01973"/>
    <property type="gene ID" value="BAD01973"/>
</dbReference>
<evidence type="ECO:0000256" key="6">
    <source>
        <dbReference type="ARBA" id="ARBA00023118"/>
    </source>
</evidence>
<dbReference type="GO" id="GO:0051607">
    <property type="term" value="P:defense response to virus"/>
    <property type="evidence" value="ECO:0007669"/>
    <property type="project" value="UniProtKB-UniRule"/>
</dbReference>
<keyword evidence="8 10" id="KW-0464">Manganese</keyword>
<accession>Q6ZEC7</accession>
<gene>
    <name evidence="10" type="primary">cas1</name>
    <name evidence="11" type="ordered locus">slr7071</name>
</gene>
<keyword evidence="5 10" id="KW-0460">Magnesium</keyword>
<evidence type="ECO:0000256" key="3">
    <source>
        <dbReference type="ARBA" id="ARBA00022759"/>
    </source>
</evidence>
<keyword evidence="12" id="KW-1185">Reference proteome</keyword>